<protein>
    <submittedName>
        <fullName evidence="2">Uncharacterized protein</fullName>
    </submittedName>
</protein>
<organism evidence="2 3">
    <name type="scientific">Mycobacteroides abscessus subsp. massiliense</name>
    <dbReference type="NCBI Taxonomy" id="1962118"/>
    <lineage>
        <taxon>Bacteria</taxon>
        <taxon>Bacillati</taxon>
        <taxon>Actinomycetota</taxon>
        <taxon>Actinomycetes</taxon>
        <taxon>Mycobacteriales</taxon>
        <taxon>Mycobacteriaceae</taxon>
        <taxon>Mycobacteroides</taxon>
        <taxon>Mycobacteroides abscessus</taxon>
    </lineage>
</organism>
<dbReference type="RefSeq" id="WP_074292160.1">
    <property type="nucleotide sequence ID" value="NZ_FVGW01000022.1"/>
</dbReference>
<reference evidence="2 3" key="1">
    <citation type="submission" date="2016-11" db="EMBL/GenBank/DDBJ databases">
        <authorList>
            <consortium name="Pathogen Informatics"/>
        </authorList>
    </citation>
    <scope>NUCLEOTIDE SEQUENCE [LARGE SCALE GENOMIC DNA]</scope>
    <source>
        <strain evidence="2 3">911</strain>
    </source>
</reference>
<dbReference type="Proteomes" id="UP000190074">
    <property type="component" value="Unassembled WGS sequence"/>
</dbReference>
<dbReference type="AlphaFoldDB" id="A0A1U4UPL7"/>
<name>A0A1U4UPL7_9MYCO</name>
<evidence type="ECO:0000313" key="3">
    <source>
        <dbReference type="Proteomes" id="UP000190074"/>
    </source>
</evidence>
<evidence type="ECO:0000256" key="1">
    <source>
        <dbReference type="SAM" id="MobiDB-lite"/>
    </source>
</evidence>
<dbReference type="EMBL" id="FVGW01000022">
    <property type="protein sequence ID" value="SKN00493.1"/>
    <property type="molecule type" value="Genomic_DNA"/>
</dbReference>
<proteinExistence type="predicted"/>
<sequence>MTTPEAPATVDDNEDLTDPPAPSPTPDPPAPELPQEPPTPPQAAQIPEPSTTFTMPELPGITFAVVRGGLDIDGKLNPSWIQITGTDSEGAIVSRIGFAGP</sequence>
<feature type="region of interest" description="Disordered" evidence="1">
    <location>
        <begin position="1"/>
        <end position="56"/>
    </location>
</feature>
<gene>
    <name evidence="2" type="ORF">SAMEA2259716_05735</name>
</gene>
<evidence type="ECO:0000313" key="2">
    <source>
        <dbReference type="EMBL" id="SKN00493.1"/>
    </source>
</evidence>
<accession>A0A1U4UPL7</accession>
<feature type="compositionally biased region" description="Pro residues" evidence="1">
    <location>
        <begin position="19"/>
        <end position="41"/>
    </location>
</feature>